<proteinExistence type="predicted"/>
<dbReference type="Pfam" id="PF25593">
    <property type="entry name" value="GldD_lipo"/>
    <property type="match status" value="1"/>
</dbReference>
<sequence>MRYLSYLVTFIVFCFMVSCGNEVQPKPKAMLALDYPNPEYRPINLNCPYIFEINQIAEVAPSKNRRPCWINLDYPSLNGSIFITYQSVNNNLDSLLRDAQKLPLEHTIKAEAIEGDIYTNDLHKSYGMFYELQGDAASQAQFYITDSTSHFLTGSVYFNTQPNYDSIYPAASYIMQDMRYLMESLQWR</sequence>
<dbReference type="InterPro" id="IPR019850">
    <property type="entry name" value="GldD-like"/>
</dbReference>
<protein>
    <submittedName>
        <fullName evidence="1">Gliding motility lipoprotein GldD</fullName>
    </submittedName>
</protein>
<name>A0ABV8H4S9_9FLAO</name>
<organism evidence="1 2">
    <name type="scientific">Zunongwangia endophytica</name>
    <dbReference type="NCBI Taxonomy" id="1808945"/>
    <lineage>
        <taxon>Bacteria</taxon>
        <taxon>Pseudomonadati</taxon>
        <taxon>Bacteroidota</taxon>
        <taxon>Flavobacteriia</taxon>
        <taxon>Flavobacteriales</taxon>
        <taxon>Flavobacteriaceae</taxon>
        <taxon>Zunongwangia</taxon>
    </lineage>
</organism>
<dbReference type="PROSITE" id="PS51257">
    <property type="entry name" value="PROKAR_LIPOPROTEIN"/>
    <property type="match status" value="1"/>
</dbReference>
<keyword evidence="1" id="KW-0449">Lipoprotein</keyword>
<dbReference type="NCBIfam" id="TIGR03512">
    <property type="entry name" value="GldD_lipo"/>
    <property type="match status" value="1"/>
</dbReference>
<dbReference type="Proteomes" id="UP001595793">
    <property type="component" value="Unassembled WGS sequence"/>
</dbReference>
<evidence type="ECO:0000313" key="1">
    <source>
        <dbReference type="EMBL" id="MFC4026895.1"/>
    </source>
</evidence>
<reference evidence="2" key="1">
    <citation type="journal article" date="2019" name="Int. J. Syst. Evol. Microbiol.">
        <title>The Global Catalogue of Microorganisms (GCM) 10K type strain sequencing project: providing services to taxonomists for standard genome sequencing and annotation.</title>
        <authorList>
            <consortium name="The Broad Institute Genomics Platform"/>
            <consortium name="The Broad Institute Genome Sequencing Center for Infectious Disease"/>
            <person name="Wu L."/>
            <person name="Ma J."/>
        </authorList>
    </citation>
    <scope>NUCLEOTIDE SEQUENCE [LARGE SCALE GENOMIC DNA]</scope>
    <source>
        <strain evidence="2">CECT 9128</strain>
    </source>
</reference>
<dbReference type="EMBL" id="JBHSAS010000006">
    <property type="protein sequence ID" value="MFC4026895.1"/>
    <property type="molecule type" value="Genomic_DNA"/>
</dbReference>
<accession>A0ABV8H4S9</accession>
<dbReference type="RefSeq" id="WP_290235468.1">
    <property type="nucleotide sequence ID" value="NZ_JAUFPZ010000002.1"/>
</dbReference>
<keyword evidence="2" id="KW-1185">Reference proteome</keyword>
<gene>
    <name evidence="1" type="primary">gldD</name>
    <name evidence="1" type="ORF">ACFOS1_05725</name>
</gene>
<evidence type="ECO:0000313" key="2">
    <source>
        <dbReference type="Proteomes" id="UP001595793"/>
    </source>
</evidence>
<comment type="caution">
    <text evidence="1">The sequence shown here is derived from an EMBL/GenBank/DDBJ whole genome shotgun (WGS) entry which is preliminary data.</text>
</comment>